<dbReference type="AlphaFoldDB" id="A0A1V4KIL4"/>
<gene>
    <name evidence="2" type="ORF">AV530_015719</name>
</gene>
<organism evidence="2 3">
    <name type="scientific">Patagioenas fasciata monilis</name>
    <dbReference type="NCBI Taxonomy" id="372326"/>
    <lineage>
        <taxon>Eukaryota</taxon>
        <taxon>Metazoa</taxon>
        <taxon>Chordata</taxon>
        <taxon>Craniata</taxon>
        <taxon>Vertebrata</taxon>
        <taxon>Euteleostomi</taxon>
        <taxon>Archelosauria</taxon>
        <taxon>Archosauria</taxon>
        <taxon>Dinosauria</taxon>
        <taxon>Saurischia</taxon>
        <taxon>Theropoda</taxon>
        <taxon>Coelurosauria</taxon>
        <taxon>Aves</taxon>
        <taxon>Neognathae</taxon>
        <taxon>Neoaves</taxon>
        <taxon>Columbimorphae</taxon>
        <taxon>Columbiformes</taxon>
        <taxon>Columbidae</taxon>
        <taxon>Patagioenas</taxon>
    </lineage>
</organism>
<name>A0A1V4KIL4_PATFA</name>
<sequence length="67" mass="7089">MPLISQPAGKRPGEPAPWGRARRDGGGAWAAAEDKQPWLAMTLDLNTSSLDFRSTSIPIPSQAGGIM</sequence>
<feature type="region of interest" description="Disordered" evidence="1">
    <location>
        <begin position="1"/>
        <end position="31"/>
    </location>
</feature>
<protein>
    <submittedName>
        <fullName evidence="2">Uncharacterized protein</fullName>
    </submittedName>
</protein>
<evidence type="ECO:0000313" key="3">
    <source>
        <dbReference type="Proteomes" id="UP000190648"/>
    </source>
</evidence>
<dbReference type="Proteomes" id="UP000190648">
    <property type="component" value="Unassembled WGS sequence"/>
</dbReference>
<proteinExistence type="predicted"/>
<accession>A0A1V4KIL4</accession>
<comment type="caution">
    <text evidence="2">The sequence shown here is derived from an EMBL/GenBank/DDBJ whole genome shotgun (WGS) entry which is preliminary data.</text>
</comment>
<reference evidence="2 3" key="1">
    <citation type="submission" date="2016-02" db="EMBL/GenBank/DDBJ databases">
        <title>Band-tailed pigeon sequencing and assembly.</title>
        <authorList>
            <person name="Soares A.E."/>
            <person name="Novak B.J."/>
            <person name="Rice E.S."/>
            <person name="O'Connell B."/>
            <person name="Chang D."/>
            <person name="Weber S."/>
            <person name="Shapiro B."/>
        </authorList>
    </citation>
    <scope>NUCLEOTIDE SEQUENCE [LARGE SCALE GENOMIC DNA]</scope>
    <source>
        <strain evidence="2">BTP2013</strain>
        <tissue evidence="2">Blood</tissue>
    </source>
</reference>
<keyword evidence="3" id="KW-1185">Reference proteome</keyword>
<evidence type="ECO:0000313" key="2">
    <source>
        <dbReference type="EMBL" id="OPJ84258.1"/>
    </source>
</evidence>
<evidence type="ECO:0000256" key="1">
    <source>
        <dbReference type="SAM" id="MobiDB-lite"/>
    </source>
</evidence>
<dbReference type="EMBL" id="LSYS01003057">
    <property type="protein sequence ID" value="OPJ84258.1"/>
    <property type="molecule type" value="Genomic_DNA"/>
</dbReference>